<dbReference type="RefSeq" id="WP_255391310.1">
    <property type="nucleotide sequence ID" value="NZ_CP101509.1"/>
</dbReference>
<dbReference type="InterPro" id="IPR027417">
    <property type="entry name" value="P-loop_NTPase"/>
</dbReference>
<dbReference type="CDD" id="cd00544">
    <property type="entry name" value="CobU"/>
    <property type="match status" value="1"/>
</dbReference>
<dbReference type="Pfam" id="PF02283">
    <property type="entry name" value="CobU"/>
    <property type="match status" value="1"/>
</dbReference>
<organism evidence="15 16">
    <name type="scientific">Photobacterium atrarenae</name>
    <dbReference type="NCBI Taxonomy" id="865757"/>
    <lineage>
        <taxon>Bacteria</taxon>
        <taxon>Pseudomonadati</taxon>
        <taxon>Pseudomonadota</taxon>
        <taxon>Gammaproteobacteria</taxon>
        <taxon>Vibrionales</taxon>
        <taxon>Vibrionaceae</taxon>
        <taxon>Photobacterium</taxon>
    </lineage>
</organism>
<dbReference type="EC" id="2.7.1.156" evidence="14"/>
<evidence type="ECO:0000256" key="2">
    <source>
        <dbReference type="ARBA" id="ARBA00000711"/>
    </source>
</evidence>
<keyword evidence="15" id="KW-0167">Capsid protein</keyword>
<comment type="pathway">
    <text evidence="5 14">Cofactor biosynthesis; adenosylcobalamin biosynthesis; adenosylcobalamin from cob(II)yrinate a,c-diamide: step 6/7.</text>
</comment>
<evidence type="ECO:0000256" key="4">
    <source>
        <dbReference type="ARBA" id="ARBA00003889"/>
    </source>
</evidence>
<reference evidence="15" key="1">
    <citation type="submission" date="2022-07" db="EMBL/GenBank/DDBJ databases">
        <title>Genome sequencing of Photobacterium atrarenae GJH2-4.</title>
        <authorList>
            <person name="Park S.-J."/>
        </authorList>
    </citation>
    <scope>NUCLEOTIDE SEQUENCE</scope>
    <source>
        <strain evidence="15">GJH2-4</strain>
    </source>
</reference>
<evidence type="ECO:0000256" key="9">
    <source>
        <dbReference type="ARBA" id="ARBA00022679"/>
    </source>
</evidence>
<evidence type="ECO:0000256" key="12">
    <source>
        <dbReference type="ARBA" id="ARBA00022840"/>
    </source>
</evidence>
<evidence type="ECO:0000256" key="7">
    <source>
        <dbReference type="ARBA" id="ARBA00007490"/>
    </source>
</evidence>
<evidence type="ECO:0000256" key="5">
    <source>
        <dbReference type="ARBA" id="ARBA00004692"/>
    </source>
</evidence>
<evidence type="ECO:0000256" key="1">
    <source>
        <dbReference type="ARBA" id="ARBA00000312"/>
    </source>
</evidence>
<evidence type="ECO:0000256" key="13">
    <source>
        <dbReference type="ARBA" id="ARBA00023134"/>
    </source>
</evidence>
<comment type="catalytic activity">
    <reaction evidence="3">
        <text>adenosylcob(III)inamide + GTP = adenosylcob(III)inamide phosphate + GDP + H(+)</text>
        <dbReference type="Rhea" id="RHEA:15765"/>
        <dbReference type="ChEBI" id="CHEBI:2480"/>
        <dbReference type="ChEBI" id="CHEBI:15378"/>
        <dbReference type="ChEBI" id="CHEBI:37565"/>
        <dbReference type="ChEBI" id="CHEBI:58189"/>
        <dbReference type="ChEBI" id="CHEBI:58502"/>
        <dbReference type="EC" id="2.7.1.156"/>
    </reaction>
</comment>
<dbReference type="PANTHER" id="PTHR34848">
    <property type="match status" value="1"/>
</dbReference>
<comment type="function">
    <text evidence="4 14">Catalyzes ATP-dependent phosphorylation of adenosylcobinamide and addition of GMP to adenosylcobinamide phosphate.</text>
</comment>
<keyword evidence="8 14" id="KW-0169">Cobalamin biosynthesis</keyword>
<evidence type="ECO:0000256" key="14">
    <source>
        <dbReference type="PIRNR" id="PIRNR006135"/>
    </source>
</evidence>
<keyword evidence="15" id="KW-0946">Virion</keyword>
<evidence type="ECO:0000313" key="16">
    <source>
        <dbReference type="Proteomes" id="UP001057998"/>
    </source>
</evidence>
<dbReference type="PANTHER" id="PTHR34848:SF1">
    <property type="entry name" value="BIFUNCTIONAL ADENOSYLCOBALAMIN BIOSYNTHESIS PROTEIN COBU"/>
    <property type="match status" value="1"/>
</dbReference>
<keyword evidence="12 14" id="KW-0067">ATP-binding</keyword>
<dbReference type="SUPFAM" id="SSF52540">
    <property type="entry name" value="P-loop containing nucleoside triphosphate hydrolases"/>
    <property type="match status" value="1"/>
</dbReference>
<keyword evidence="13 14" id="KW-0342">GTP-binding</keyword>
<accession>A0ABY5GL41</accession>
<comment type="similarity">
    <text evidence="7 14">Belongs to the CobU/CobP family.</text>
</comment>
<sequence length="181" mass="19884">MESELKGTELILGGARSGKSSLAEQLATDSGLPVIYVATATAGDDEMAARIVQHQSQRPASWQLVEEPLDLAAVIKRYSRPENCLLIDCLTLWLTNCLCAEGATDEDWQQYKRDFLNALLHAEGRIILVSNEVGQGIVPMGELSRRFVDESGWLHQAIARQAERVVFVIAGLPQVLKGPAW</sequence>
<comment type="catalytic activity">
    <reaction evidence="2 14">
        <text>adenosylcob(III)inamide phosphate + GTP + H(+) = adenosylcob(III)inamide-GDP + diphosphate</text>
        <dbReference type="Rhea" id="RHEA:22712"/>
        <dbReference type="ChEBI" id="CHEBI:15378"/>
        <dbReference type="ChEBI" id="CHEBI:33019"/>
        <dbReference type="ChEBI" id="CHEBI:37565"/>
        <dbReference type="ChEBI" id="CHEBI:58502"/>
        <dbReference type="ChEBI" id="CHEBI:60487"/>
        <dbReference type="EC" id="2.7.7.62"/>
    </reaction>
</comment>
<dbReference type="EC" id="2.7.7.62" evidence="14"/>
<dbReference type="GO" id="GO:0043752">
    <property type="term" value="F:adenosylcobinamide kinase activity"/>
    <property type="evidence" value="ECO:0007669"/>
    <property type="project" value="UniProtKB-EC"/>
</dbReference>
<evidence type="ECO:0000256" key="6">
    <source>
        <dbReference type="ARBA" id="ARBA00005159"/>
    </source>
</evidence>
<evidence type="ECO:0000256" key="11">
    <source>
        <dbReference type="ARBA" id="ARBA00022777"/>
    </source>
</evidence>
<evidence type="ECO:0000313" key="15">
    <source>
        <dbReference type="EMBL" id="UTV29972.1"/>
    </source>
</evidence>
<name>A0ABY5GL41_9GAMM</name>
<keyword evidence="10 14" id="KW-0547">Nucleotide-binding</keyword>
<proteinExistence type="inferred from homology"/>
<keyword evidence="11 14" id="KW-0418">Kinase</keyword>
<comment type="catalytic activity">
    <reaction evidence="1 14">
        <text>adenosylcob(III)inamide + ATP = adenosylcob(III)inamide phosphate + ADP + H(+)</text>
        <dbReference type="Rhea" id="RHEA:15769"/>
        <dbReference type="ChEBI" id="CHEBI:2480"/>
        <dbReference type="ChEBI" id="CHEBI:15378"/>
        <dbReference type="ChEBI" id="CHEBI:30616"/>
        <dbReference type="ChEBI" id="CHEBI:58502"/>
        <dbReference type="ChEBI" id="CHEBI:456216"/>
        <dbReference type="EC" id="2.7.1.156"/>
    </reaction>
</comment>
<dbReference type="EMBL" id="CP101509">
    <property type="protein sequence ID" value="UTV29972.1"/>
    <property type="molecule type" value="Genomic_DNA"/>
</dbReference>
<comment type="pathway">
    <text evidence="6 14">Cofactor biosynthesis; adenosylcobalamin biosynthesis; adenosylcobalamin from cob(II)yrinate a,c-diamide: step 5/7.</text>
</comment>
<protein>
    <recommendedName>
        <fullName evidence="14">Bifunctional adenosylcobalamin biosynthesis protein</fullName>
        <ecNumber evidence="14">2.7.1.156</ecNumber>
        <ecNumber evidence="14">2.7.7.62</ecNumber>
    </recommendedName>
</protein>
<dbReference type="Proteomes" id="UP001057998">
    <property type="component" value="Chromosome 2"/>
</dbReference>
<dbReference type="PIRSF" id="PIRSF006135">
    <property type="entry name" value="CobU"/>
    <property type="match status" value="1"/>
</dbReference>
<keyword evidence="15" id="KW-0548">Nucleotidyltransferase</keyword>
<evidence type="ECO:0000256" key="10">
    <source>
        <dbReference type="ARBA" id="ARBA00022741"/>
    </source>
</evidence>
<evidence type="ECO:0000256" key="8">
    <source>
        <dbReference type="ARBA" id="ARBA00022573"/>
    </source>
</evidence>
<keyword evidence="16" id="KW-1185">Reference proteome</keyword>
<evidence type="ECO:0000256" key="3">
    <source>
        <dbReference type="ARBA" id="ARBA00001522"/>
    </source>
</evidence>
<dbReference type="NCBIfam" id="NF004469">
    <property type="entry name" value="PRK05800.1"/>
    <property type="match status" value="1"/>
</dbReference>
<gene>
    <name evidence="15" type="primary">cobU</name>
    <name evidence="15" type="ORF">NNL38_23535</name>
</gene>
<dbReference type="InterPro" id="IPR003203">
    <property type="entry name" value="CobU/CobP"/>
</dbReference>
<dbReference type="GO" id="GO:0008820">
    <property type="term" value="F:cobinamide phosphate guanylyltransferase activity"/>
    <property type="evidence" value="ECO:0007669"/>
    <property type="project" value="UniProtKB-EC"/>
</dbReference>
<dbReference type="Gene3D" id="3.40.50.300">
    <property type="entry name" value="P-loop containing nucleotide triphosphate hydrolases"/>
    <property type="match status" value="1"/>
</dbReference>
<keyword evidence="9 14" id="KW-0808">Transferase</keyword>